<gene>
    <name evidence="2" type="ORF">SDC9_149729</name>
</gene>
<feature type="compositionally biased region" description="Basic and acidic residues" evidence="1">
    <location>
        <begin position="10"/>
        <end position="22"/>
    </location>
</feature>
<organism evidence="2">
    <name type="scientific">bioreactor metagenome</name>
    <dbReference type="NCBI Taxonomy" id="1076179"/>
    <lineage>
        <taxon>unclassified sequences</taxon>
        <taxon>metagenomes</taxon>
        <taxon>ecological metagenomes</taxon>
    </lineage>
</organism>
<comment type="caution">
    <text evidence="2">The sequence shown here is derived from an EMBL/GenBank/DDBJ whole genome shotgun (WGS) entry which is preliminary data.</text>
</comment>
<accession>A0A645EPQ2</accession>
<evidence type="ECO:0000256" key="1">
    <source>
        <dbReference type="SAM" id="MobiDB-lite"/>
    </source>
</evidence>
<protein>
    <submittedName>
        <fullName evidence="2">Uncharacterized protein</fullName>
    </submittedName>
</protein>
<name>A0A645EPQ2_9ZZZZ</name>
<dbReference type="AlphaFoldDB" id="A0A645EPQ2"/>
<evidence type="ECO:0000313" key="2">
    <source>
        <dbReference type="EMBL" id="MPN02513.1"/>
    </source>
</evidence>
<feature type="region of interest" description="Disordered" evidence="1">
    <location>
        <begin position="1"/>
        <end position="23"/>
    </location>
</feature>
<sequence>MFPHKGFKRPRVESGSKGRRQDLSAAIRQDQKIGMALPKILRVAHHHQIYNPGSTGYAADPPD</sequence>
<reference evidence="2" key="1">
    <citation type="submission" date="2019-08" db="EMBL/GenBank/DDBJ databases">
        <authorList>
            <person name="Kucharzyk K."/>
            <person name="Murdoch R.W."/>
            <person name="Higgins S."/>
            <person name="Loffler F."/>
        </authorList>
    </citation>
    <scope>NUCLEOTIDE SEQUENCE</scope>
</reference>
<dbReference type="EMBL" id="VSSQ01048470">
    <property type="protein sequence ID" value="MPN02513.1"/>
    <property type="molecule type" value="Genomic_DNA"/>
</dbReference>
<proteinExistence type="predicted"/>